<dbReference type="GO" id="GO:0031179">
    <property type="term" value="P:peptide modification"/>
    <property type="evidence" value="ECO:0007669"/>
    <property type="project" value="InterPro"/>
</dbReference>
<dbReference type="Proteomes" id="UP000586827">
    <property type="component" value="Unassembled WGS sequence"/>
</dbReference>
<sequence>MVLSDRPSEHGLIWKSAADDTDSDPTLYHGGAGIVLEAHDHFGDDRYAEAALRGARDIAAQVERERFWSLYSGLTGMAVALRAVHIRLDDPVCERAARRGLAHHR</sequence>
<protein>
    <submittedName>
        <fullName evidence="1">Uncharacterized protein</fullName>
    </submittedName>
</protein>
<dbReference type="EMBL" id="JABELX010000001">
    <property type="protein sequence ID" value="NNH68683.1"/>
    <property type="molecule type" value="Genomic_DNA"/>
</dbReference>
<organism evidence="1 2">
    <name type="scientific">Nocardia uniformis</name>
    <dbReference type="NCBI Taxonomy" id="53432"/>
    <lineage>
        <taxon>Bacteria</taxon>
        <taxon>Bacillati</taxon>
        <taxon>Actinomycetota</taxon>
        <taxon>Actinomycetes</taxon>
        <taxon>Mycobacteriales</taxon>
        <taxon>Nocardiaceae</taxon>
        <taxon>Nocardia</taxon>
    </lineage>
</organism>
<keyword evidence="2" id="KW-1185">Reference proteome</keyword>
<reference evidence="1 2" key="1">
    <citation type="submission" date="2020-05" db="EMBL/GenBank/DDBJ databases">
        <title>MicrobeNet Type strains.</title>
        <authorList>
            <person name="Nicholson A.C."/>
        </authorList>
    </citation>
    <scope>NUCLEOTIDE SEQUENCE [LARGE SCALE GENOMIC DNA]</scope>
    <source>
        <strain evidence="1 2">JCM 3224</strain>
    </source>
</reference>
<name>A0A849BQ25_9NOCA</name>
<dbReference type="GO" id="GO:0005975">
    <property type="term" value="P:carbohydrate metabolic process"/>
    <property type="evidence" value="ECO:0007669"/>
    <property type="project" value="InterPro"/>
</dbReference>
<evidence type="ECO:0000313" key="1">
    <source>
        <dbReference type="EMBL" id="NNH68683.1"/>
    </source>
</evidence>
<proteinExistence type="predicted"/>
<dbReference type="SUPFAM" id="SSF158745">
    <property type="entry name" value="LanC-like"/>
    <property type="match status" value="1"/>
</dbReference>
<dbReference type="RefSeq" id="WP_067520096.1">
    <property type="nucleotide sequence ID" value="NZ_JABELX010000001.1"/>
</dbReference>
<dbReference type="AlphaFoldDB" id="A0A849BQ25"/>
<dbReference type="InterPro" id="IPR007822">
    <property type="entry name" value="LANC-like"/>
</dbReference>
<evidence type="ECO:0000313" key="2">
    <source>
        <dbReference type="Proteomes" id="UP000586827"/>
    </source>
</evidence>
<dbReference type="Gene3D" id="1.50.10.10">
    <property type="match status" value="1"/>
</dbReference>
<dbReference type="Pfam" id="PF05147">
    <property type="entry name" value="LANC_like"/>
    <property type="match status" value="1"/>
</dbReference>
<accession>A0A849BQ25</accession>
<gene>
    <name evidence="1" type="ORF">HLB23_02100</name>
</gene>
<dbReference type="InterPro" id="IPR012341">
    <property type="entry name" value="6hp_glycosidase-like_sf"/>
</dbReference>
<comment type="caution">
    <text evidence="1">The sequence shown here is derived from an EMBL/GenBank/DDBJ whole genome shotgun (WGS) entry which is preliminary data.</text>
</comment>